<dbReference type="CDD" id="cd06170">
    <property type="entry name" value="LuxR_C_like"/>
    <property type="match status" value="1"/>
</dbReference>
<keyword evidence="2" id="KW-0067">ATP-binding</keyword>
<evidence type="ECO:0000259" key="3">
    <source>
        <dbReference type="PROSITE" id="PS50043"/>
    </source>
</evidence>
<accession>A0ABP3ZXE0</accession>
<dbReference type="PANTHER" id="PTHR16305">
    <property type="entry name" value="TESTICULAR SOLUBLE ADENYLYL CYCLASE"/>
    <property type="match status" value="1"/>
</dbReference>
<sequence>MLTEQPRYGLLGRHTECRSVERLLDHVRASQSEVLVLRGDPGIGKSALLGHTLGSASGFRVARVAGVEYESELAYAGLHQLCTPLLPLKDRLPAPQRDALDTAFGLGTQGPADRFVVGLATLALLAEAGGDQPLLCVIDDAQWLDRESLLTIAFVARRLLAESVGIVLATRQASEVRELAGLPELALGGLRYSDARELLDAAWPGRLDEKIRDRIIAESRGNPLALLELPRGLTPAELAGGYQLPDAAPLATQIEQTFLRQIESLPADTRRLMLVAAAEPMGDVALLWRSATLLGLGPNAAAAAQQEGLIDLGVHVRFRHPLVRSAVYRAASAGERLQVHGALAEGIDPELEPDRQAWHRGHATTGLDESVADQLEQSAGRAKARGGIAASAAFLERAAELTPDPRRRGRRTLAAARARYESGAFDAATALLALAAGYPMDDLGRAEVARLRAQIIFSLNRGVDAPPVLLAAAEKLAPLDVETARDTYLEALGASIYAGRLHGPVGSREVATAARISLSRTPASRPAGLLLDGLVTRFTDGYVAGVAPLRTALDAFAGAEENDVLRWFWLPWLVAGDLWDDLKWHELATRAVRLCRESGALTLLPLALGYRAVAHLHAGEFAAASALTEESEVICRATGAAAVNYPKMLLAVWRGMDPTELMDTFRLDLEDVTARGEARGIGGLGYINAILHNSLGHYDAALAAARMACEYDDLGLCGFALAELVEAACRNGARDEAAAALRRLRERTTAAGTDWAIGVQAWSRALMSDGPAAEALYREAIERLEQTRVTVHLGRARLLYGEWLRRESRRNDARQQLRAAHDLFGQIGAEAFADRARRELLAAGGSAHGRGDRTRGLLTNQESQIARLAREGLSNPEIGAELYISRHTVDWHLRKVFAKLEISSRKELGRVPLSRLESA</sequence>
<name>A0ABP3ZXE0_9ACTN</name>
<dbReference type="InterPro" id="IPR027417">
    <property type="entry name" value="P-loop_NTPase"/>
</dbReference>
<dbReference type="InterPro" id="IPR041664">
    <property type="entry name" value="AAA_16"/>
</dbReference>
<evidence type="ECO:0000256" key="1">
    <source>
        <dbReference type="ARBA" id="ARBA00022741"/>
    </source>
</evidence>
<dbReference type="Pfam" id="PF00196">
    <property type="entry name" value="GerE"/>
    <property type="match status" value="1"/>
</dbReference>
<dbReference type="RefSeq" id="WP_343965237.1">
    <property type="nucleotide sequence ID" value="NZ_BAAAHK010000003.1"/>
</dbReference>
<keyword evidence="1" id="KW-0547">Nucleotide-binding</keyword>
<dbReference type="PROSITE" id="PS50043">
    <property type="entry name" value="HTH_LUXR_2"/>
    <property type="match status" value="1"/>
</dbReference>
<dbReference type="Gene3D" id="1.10.10.10">
    <property type="entry name" value="Winged helix-like DNA-binding domain superfamily/Winged helix DNA-binding domain"/>
    <property type="match status" value="1"/>
</dbReference>
<dbReference type="Pfam" id="PF13191">
    <property type="entry name" value="AAA_16"/>
    <property type="match status" value="1"/>
</dbReference>
<dbReference type="SUPFAM" id="SSF46894">
    <property type="entry name" value="C-terminal effector domain of the bipartite response regulators"/>
    <property type="match status" value="1"/>
</dbReference>
<dbReference type="PRINTS" id="PR00038">
    <property type="entry name" value="HTHLUXR"/>
</dbReference>
<organism evidence="4 5">
    <name type="scientific">Kribbella koreensis</name>
    <dbReference type="NCBI Taxonomy" id="57909"/>
    <lineage>
        <taxon>Bacteria</taxon>
        <taxon>Bacillati</taxon>
        <taxon>Actinomycetota</taxon>
        <taxon>Actinomycetes</taxon>
        <taxon>Propionibacteriales</taxon>
        <taxon>Kribbellaceae</taxon>
        <taxon>Kribbella</taxon>
    </lineage>
</organism>
<dbReference type="Gene3D" id="1.25.40.10">
    <property type="entry name" value="Tetratricopeptide repeat domain"/>
    <property type="match status" value="1"/>
</dbReference>
<dbReference type="SMART" id="SM00421">
    <property type="entry name" value="HTH_LUXR"/>
    <property type="match status" value="1"/>
</dbReference>
<protein>
    <submittedName>
        <fullName evidence="4">LuxR family transcriptional regulator</fullName>
    </submittedName>
</protein>
<evidence type="ECO:0000313" key="4">
    <source>
        <dbReference type="EMBL" id="GAA0928464.1"/>
    </source>
</evidence>
<reference evidence="5" key="1">
    <citation type="journal article" date="2019" name="Int. J. Syst. Evol. Microbiol.">
        <title>The Global Catalogue of Microorganisms (GCM) 10K type strain sequencing project: providing services to taxonomists for standard genome sequencing and annotation.</title>
        <authorList>
            <consortium name="The Broad Institute Genomics Platform"/>
            <consortium name="The Broad Institute Genome Sequencing Center for Infectious Disease"/>
            <person name="Wu L."/>
            <person name="Ma J."/>
        </authorList>
    </citation>
    <scope>NUCLEOTIDE SEQUENCE [LARGE SCALE GENOMIC DNA]</scope>
    <source>
        <strain evidence="5">JCM 10977</strain>
    </source>
</reference>
<dbReference type="InterPro" id="IPR011990">
    <property type="entry name" value="TPR-like_helical_dom_sf"/>
</dbReference>
<dbReference type="InterPro" id="IPR036388">
    <property type="entry name" value="WH-like_DNA-bd_sf"/>
</dbReference>
<proteinExistence type="predicted"/>
<dbReference type="PANTHER" id="PTHR16305:SF35">
    <property type="entry name" value="TRANSCRIPTIONAL ACTIVATOR DOMAIN"/>
    <property type="match status" value="1"/>
</dbReference>
<dbReference type="InterPro" id="IPR016032">
    <property type="entry name" value="Sig_transdc_resp-reg_C-effctor"/>
</dbReference>
<dbReference type="SUPFAM" id="SSF52540">
    <property type="entry name" value="P-loop containing nucleoside triphosphate hydrolases"/>
    <property type="match status" value="1"/>
</dbReference>
<dbReference type="Proteomes" id="UP001500542">
    <property type="component" value="Unassembled WGS sequence"/>
</dbReference>
<evidence type="ECO:0000313" key="5">
    <source>
        <dbReference type="Proteomes" id="UP001500542"/>
    </source>
</evidence>
<feature type="domain" description="HTH luxR-type" evidence="3">
    <location>
        <begin position="851"/>
        <end position="916"/>
    </location>
</feature>
<keyword evidence="5" id="KW-1185">Reference proteome</keyword>
<comment type="caution">
    <text evidence="4">The sequence shown here is derived from an EMBL/GenBank/DDBJ whole genome shotgun (WGS) entry which is preliminary data.</text>
</comment>
<dbReference type="EMBL" id="BAAAHK010000003">
    <property type="protein sequence ID" value="GAA0928464.1"/>
    <property type="molecule type" value="Genomic_DNA"/>
</dbReference>
<gene>
    <name evidence="4" type="ORF">GCM10009554_10010</name>
</gene>
<dbReference type="InterPro" id="IPR000792">
    <property type="entry name" value="Tscrpt_reg_LuxR_C"/>
</dbReference>
<evidence type="ECO:0000256" key="2">
    <source>
        <dbReference type="ARBA" id="ARBA00022840"/>
    </source>
</evidence>